<accession>A0A0G1N7V1</accession>
<comment type="caution">
    <text evidence="1">The sequence shown here is derived from an EMBL/GenBank/DDBJ whole genome shotgun (WGS) entry which is preliminary data.</text>
</comment>
<gene>
    <name evidence="1" type="ORF">UX25_C0028G0001</name>
</gene>
<evidence type="ECO:0000313" key="2">
    <source>
        <dbReference type="Proteomes" id="UP000034922"/>
    </source>
</evidence>
<dbReference type="EMBL" id="LCLM01000028">
    <property type="protein sequence ID" value="KKU16619.1"/>
    <property type="molecule type" value="Genomic_DNA"/>
</dbReference>
<dbReference type="Proteomes" id="UP000034922">
    <property type="component" value="Unassembled WGS sequence"/>
</dbReference>
<organism evidence="1 2">
    <name type="scientific">Candidatus Woesebacteria bacterium GW2011_GWC2_45_9</name>
    <dbReference type="NCBI Taxonomy" id="1618589"/>
    <lineage>
        <taxon>Bacteria</taxon>
        <taxon>Candidatus Woeseibacteriota</taxon>
    </lineage>
</organism>
<dbReference type="AlphaFoldDB" id="A0A0G1N7V1"/>
<protein>
    <submittedName>
        <fullName evidence="1">Uncharacterized protein</fullName>
    </submittedName>
</protein>
<name>A0A0G1N7V1_9BACT</name>
<sequence>MTLSKEHLDIQAKKRLENHTIATEASKRTRLRRKMADIQNFLDSHKQYFGDPLFNYGLALFEAEGNKETDSRNRTRREYFG</sequence>
<proteinExistence type="predicted"/>
<reference evidence="1 2" key="1">
    <citation type="journal article" date="2015" name="Nature">
        <title>rRNA introns, odd ribosomes, and small enigmatic genomes across a large radiation of phyla.</title>
        <authorList>
            <person name="Brown C.T."/>
            <person name="Hug L.A."/>
            <person name="Thomas B.C."/>
            <person name="Sharon I."/>
            <person name="Castelle C.J."/>
            <person name="Singh A."/>
            <person name="Wilkins M.J."/>
            <person name="Williams K.H."/>
            <person name="Banfield J.F."/>
        </authorList>
    </citation>
    <scope>NUCLEOTIDE SEQUENCE [LARGE SCALE GENOMIC DNA]</scope>
</reference>
<evidence type="ECO:0000313" key="1">
    <source>
        <dbReference type="EMBL" id="KKU16619.1"/>
    </source>
</evidence>